<name>A0A137ZCQ7_9ACTN</name>
<dbReference type="EMBL" id="LSRE01000023">
    <property type="protein sequence ID" value="KXO95954.1"/>
    <property type="molecule type" value="Genomic_DNA"/>
</dbReference>
<evidence type="ECO:0000259" key="1">
    <source>
        <dbReference type="Pfam" id="PF12146"/>
    </source>
</evidence>
<dbReference type="InterPro" id="IPR050471">
    <property type="entry name" value="AB_hydrolase"/>
</dbReference>
<dbReference type="InterPro" id="IPR000073">
    <property type="entry name" value="AB_hydrolase_1"/>
</dbReference>
<reference evidence="2 3" key="1">
    <citation type="submission" date="2016-02" db="EMBL/GenBank/DDBJ databases">
        <authorList>
            <person name="Teng J.L."/>
            <person name="Tang Y."/>
            <person name="Huang Y."/>
            <person name="Guo F."/>
            <person name="Wei W."/>
            <person name="Chen J.H."/>
            <person name="Wong S.Y."/>
            <person name="Lau S.K."/>
            <person name="Woo P.C."/>
        </authorList>
    </citation>
    <scope>NUCLEOTIDE SEQUENCE [LARGE SCALE GENOMIC DNA]</scope>
    <source>
        <strain evidence="2 3">JCM 13375</strain>
    </source>
</reference>
<dbReference type="Pfam" id="PF12146">
    <property type="entry name" value="Hydrolase_4"/>
    <property type="match status" value="1"/>
</dbReference>
<gene>
    <name evidence="2" type="ORF">AXK61_04740</name>
</gene>
<sequence>MPHATLSDGARLAYTVRPAAPGATGPGVLLFAGQALAGSSWDPVVDEFRAAGPVVTFDHRGIGDSDDAFPRRWSTRDCAEDALAVLDAARAAGAIGDRVDVYGFSMGGRAGQWLAADHPDRVRRLILGATTVGDAHGVARPSEVLRILVRSDRRALLELFFTPDWLDGHPEAAEAILARPRSLPAQRAHFAASTDHDAAKALPWIEAPTLILHGAEDRMCLAENATILRDGIDGARLRVYPGMRHGYHVQEPKATVDALDFLTAP</sequence>
<keyword evidence="3" id="KW-1185">Reference proteome</keyword>
<accession>A0A137ZCQ7</accession>
<feature type="domain" description="Serine aminopeptidase S33" evidence="1">
    <location>
        <begin position="30"/>
        <end position="248"/>
    </location>
</feature>
<dbReference type="Gene3D" id="3.40.50.1820">
    <property type="entry name" value="alpha/beta hydrolase"/>
    <property type="match status" value="1"/>
</dbReference>
<dbReference type="PANTHER" id="PTHR43433:SF5">
    <property type="entry name" value="AB HYDROLASE-1 DOMAIN-CONTAINING PROTEIN"/>
    <property type="match status" value="1"/>
</dbReference>
<dbReference type="PANTHER" id="PTHR43433">
    <property type="entry name" value="HYDROLASE, ALPHA/BETA FOLD FAMILY PROTEIN"/>
    <property type="match status" value="1"/>
</dbReference>
<dbReference type="PRINTS" id="PR00111">
    <property type="entry name" value="ABHYDROLASE"/>
</dbReference>
<evidence type="ECO:0000313" key="3">
    <source>
        <dbReference type="Proteomes" id="UP000070409"/>
    </source>
</evidence>
<dbReference type="SUPFAM" id="SSF53474">
    <property type="entry name" value="alpha/beta-Hydrolases"/>
    <property type="match status" value="1"/>
</dbReference>
<evidence type="ECO:0000313" key="2">
    <source>
        <dbReference type="EMBL" id="KXO95954.1"/>
    </source>
</evidence>
<dbReference type="RefSeq" id="WP_068746337.1">
    <property type="nucleotide sequence ID" value="NZ_LSRE01000023.1"/>
</dbReference>
<dbReference type="Proteomes" id="UP000070409">
    <property type="component" value="Unassembled WGS sequence"/>
</dbReference>
<proteinExistence type="predicted"/>
<dbReference type="InterPro" id="IPR022742">
    <property type="entry name" value="Hydrolase_4"/>
</dbReference>
<organism evidence="2 3">
    <name type="scientific">Tsukamurella pseudospumae</name>
    <dbReference type="NCBI Taxonomy" id="239498"/>
    <lineage>
        <taxon>Bacteria</taxon>
        <taxon>Bacillati</taxon>
        <taxon>Actinomycetota</taxon>
        <taxon>Actinomycetes</taxon>
        <taxon>Mycobacteriales</taxon>
        <taxon>Tsukamurellaceae</taxon>
        <taxon>Tsukamurella</taxon>
    </lineage>
</organism>
<dbReference type="InterPro" id="IPR029058">
    <property type="entry name" value="AB_hydrolase_fold"/>
</dbReference>
<comment type="caution">
    <text evidence="2">The sequence shown here is derived from an EMBL/GenBank/DDBJ whole genome shotgun (WGS) entry which is preliminary data.</text>
</comment>
<protein>
    <recommendedName>
        <fullName evidence="1">Serine aminopeptidase S33 domain-containing protein</fullName>
    </recommendedName>
</protein>